<dbReference type="GO" id="GO:0005886">
    <property type="term" value="C:plasma membrane"/>
    <property type="evidence" value="ECO:0007669"/>
    <property type="project" value="TreeGrafter"/>
</dbReference>
<feature type="transmembrane region" description="Helical" evidence="5">
    <location>
        <begin position="64"/>
        <end position="84"/>
    </location>
</feature>
<keyword evidence="4 5" id="KW-0472">Membrane</keyword>
<dbReference type="PANTHER" id="PTHR31465:SF9">
    <property type="entry name" value="SPHINGOID LONG-CHAIN BASE TRANSPORTER RSB1"/>
    <property type="match status" value="1"/>
</dbReference>
<feature type="transmembrane region" description="Helical" evidence="5">
    <location>
        <begin position="32"/>
        <end position="52"/>
    </location>
</feature>
<dbReference type="OrthoDB" id="3358017at2759"/>
<proteinExistence type="predicted"/>
<dbReference type="GO" id="GO:0000324">
    <property type="term" value="C:fungal-type vacuole"/>
    <property type="evidence" value="ECO:0007669"/>
    <property type="project" value="TreeGrafter"/>
</dbReference>
<accession>A0A6A4I2J5</accession>
<feature type="transmembrane region" description="Helical" evidence="5">
    <location>
        <begin position="227"/>
        <end position="247"/>
    </location>
</feature>
<feature type="transmembrane region" description="Helical" evidence="5">
    <location>
        <begin position="96"/>
        <end position="119"/>
    </location>
</feature>
<evidence type="ECO:0000256" key="4">
    <source>
        <dbReference type="ARBA" id="ARBA00023136"/>
    </source>
</evidence>
<keyword evidence="7" id="KW-1185">Reference proteome</keyword>
<evidence type="ECO:0000256" key="1">
    <source>
        <dbReference type="ARBA" id="ARBA00004141"/>
    </source>
</evidence>
<organism evidence="6 7">
    <name type="scientific">Gymnopus androsaceus JB14</name>
    <dbReference type="NCBI Taxonomy" id="1447944"/>
    <lineage>
        <taxon>Eukaryota</taxon>
        <taxon>Fungi</taxon>
        <taxon>Dikarya</taxon>
        <taxon>Basidiomycota</taxon>
        <taxon>Agaricomycotina</taxon>
        <taxon>Agaricomycetes</taxon>
        <taxon>Agaricomycetidae</taxon>
        <taxon>Agaricales</taxon>
        <taxon>Marasmiineae</taxon>
        <taxon>Omphalotaceae</taxon>
        <taxon>Gymnopus</taxon>
    </lineage>
</organism>
<keyword evidence="3 5" id="KW-1133">Transmembrane helix</keyword>
<dbReference type="EMBL" id="ML769419">
    <property type="protein sequence ID" value="KAE9404180.1"/>
    <property type="molecule type" value="Genomic_DNA"/>
</dbReference>
<gene>
    <name evidence="6" type="ORF">BT96DRAFT_989662</name>
</gene>
<name>A0A6A4I2J5_9AGAR</name>
<evidence type="ECO:0000256" key="3">
    <source>
        <dbReference type="ARBA" id="ARBA00022989"/>
    </source>
</evidence>
<comment type="subcellular location">
    <subcellularLocation>
        <location evidence="1">Membrane</location>
        <topology evidence="1">Multi-pass membrane protein</topology>
    </subcellularLocation>
</comment>
<dbReference type="InterPro" id="IPR007568">
    <property type="entry name" value="RTA1"/>
</dbReference>
<evidence type="ECO:0000256" key="2">
    <source>
        <dbReference type="ARBA" id="ARBA00022692"/>
    </source>
</evidence>
<dbReference type="Proteomes" id="UP000799118">
    <property type="component" value="Unassembled WGS sequence"/>
</dbReference>
<reference evidence="6" key="1">
    <citation type="journal article" date="2019" name="Environ. Microbiol.">
        <title>Fungal ecological strategies reflected in gene transcription - a case study of two litter decomposers.</title>
        <authorList>
            <person name="Barbi F."/>
            <person name="Kohler A."/>
            <person name="Barry K."/>
            <person name="Baskaran P."/>
            <person name="Daum C."/>
            <person name="Fauchery L."/>
            <person name="Ihrmark K."/>
            <person name="Kuo A."/>
            <person name="LaButti K."/>
            <person name="Lipzen A."/>
            <person name="Morin E."/>
            <person name="Grigoriev I.V."/>
            <person name="Henrissat B."/>
            <person name="Lindahl B."/>
            <person name="Martin F."/>
        </authorList>
    </citation>
    <scope>NUCLEOTIDE SEQUENCE</scope>
    <source>
        <strain evidence="6">JB14</strain>
    </source>
</reference>
<sequence>MLDTYLTSLTSFVSRDSTTTQAQQVQQSPYGYTPTFAVCILFLTLFGVSSFVHLCQAIAYRKWFFLYTAVFAGLIELAGWSGRIWSSENVDNGNAFLIQIVCTIIAPTPLLAANFVILARIIRKLGDSYSRLGPRLYSRIFLSCDLVALVVQGGGGGIASGNNIPRAQLNLRKTFMRYWQEFVFQLIVMICYMTLATEYFWRFSRQRPVRRATEIEMRKPAVINDRLQLLIYALMFNTGCLFIRAIYRTIELADGFDGKVIQTQWLFNFFDATMVVFAMYTFNLAHPGRLLDEDDNSSFAEMESSSTELNISYPIDSYSNTKV</sequence>
<evidence type="ECO:0000313" key="6">
    <source>
        <dbReference type="EMBL" id="KAE9404180.1"/>
    </source>
</evidence>
<dbReference type="AlphaFoldDB" id="A0A6A4I2J5"/>
<feature type="transmembrane region" description="Helical" evidence="5">
    <location>
        <begin position="182"/>
        <end position="201"/>
    </location>
</feature>
<keyword evidence="2 5" id="KW-0812">Transmembrane</keyword>
<feature type="transmembrane region" description="Helical" evidence="5">
    <location>
        <begin position="267"/>
        <end position="285"/>
    </location>
</feature>
<dbReference type="PANTHER" id="PTHR31465">
    <property type="entry name" value="PROTEIN RTA1-RELATED"/>
    <property type="match status" value="1"/>
</dbReference>
<feature type="transmembrane region" description="Helical" evidence="5">
    <location>
        <begin position="140"/>
        <end position="162"/>
    </location>
</feature>
<evidence type="ECO:0000313" key="7">
    <source>
        <dbReference type="Proteomes" id="UP000799118"/>
    </source>
</evidence>
<protein>
    <submittedName>
        <fullName evidence="6">RTA1-domain-containing protein</fullName>
    </submittedName>
</protein>
<dbReference type="Pfam" id="PF04479">
    <property type="entry name" value="RTA1"/>
    <property type="match status" value="1"/>
</dbReference>
<evidence type="ECO:0000256" key="5">
    <source>
        <dbReference type="SAM" id="Phobius"/>
    </source>
</evidence>